<feature type="signal peptide" evidence="2">
    <location>
        <begin position="1"/>
        <end position="27"/>
    </location>
</feature>
<evidence type="ECO:0000259" key="3">
    <source>
        <dbReference type="Pfam" id="PF01551"/>
    </source>
</evidence>
<organism evidence="4 5">
    <name type="scientific">Candidatus Ryanbacteria bacterium RIFCSPHIGHO2_02_FULL_45_13b</name>
    <dbReference type="NCBI Taxonomy" id="1802117"/>
    <lineage>
        <taxon>Bacteria</taxon>
        <taxon>Candidatus Ryaniibacteriota</taxon>
    </lineage>
</organism>
<dbReference type="PANTHER" id="PTHR21666">
    <property type="entry name" value="PEPTIDASE-RELATED"/>
    <property type="match status" value="1"/>
</dbReference>
<evidence type="ECO:0000313" key="4">
    <source>
        <dbReference type="EMBL" id="OGZ46880.1"/>
    </source>
</evidence>
<feature type="coiled-coil region" evidence="1">
    <location>
        <begin position="170"/>
        <end position="200"/>
    </location>
</feature>
<name>A0A1G2GA15_9BACT</name>
<dbReference type="Gene3D" id="6.10.250.3150">
    <property type="match status" value="1"/>
</dbReference>
<dbReference type="EMBL" id="MHNN01000005">
    <property type="protein sequence ID" value="OGZ46880.1"/>
    <property type="molecule type" value="Genomic_DNA"/>
</dbReference>
<dbReference type="CDD" id="cd12797">
    <property type="entry name" value="M23_peptidase"/>
    <property type="match status" value="1"/>
</dbReference>
<evidence type="ECO:0000256" key="2">
    <source>
        <dbReference type="SAM" id="SignalP"/>
    </source>
</evidence>
<dbReference type="Pfam" id="PF01551">
    <property type="entry name" value="Peptidase_M23"/>
    <property type="match status" value="1"/>
</dbReference>
<dbReference type="SUPFAM" id="SSF51261">
    <property type="entry name" value="Duplicated hybrid motif"/>
    <property type="match status" value="1"/>
</dbReference>
<reference evidence="4 5" key="1">
    <citation type="journal article" date="2016" name="Nat. Commun.">
        <title>Thousands of microbial genomes shed light on interconnected biogeochemical processes in an aquifer system.</title>
        <authorList>
            <person name="Anantharaman K."/>
            <person name="Brown C.T."/>
            <person name="Hug L.A."/>
            <person name="Sharon I."/>
            <person name="Castelle C.J."/>
            <person name="Probst A.J."/>
            <person name="Thomas B.C."/>
            <person name="Singh A."/>
            <person name="Wilkins M.J."/>
            <person name="Karaoz U."/>
            <person name="Brodie E.L."/>
            <person name="Williams K.H."/>
            <person name="Hubbard S.S."/>
            <person name="Banfield J.F."/>
        </authorList>
    </citation>
    <scope>NUCLEOTIDE SEQUENCE [LARGE SCALE GENOMIC DNA]</scope>
</reference>
<gene>
    <name evidence="4" type="ORF">A3J54_00270</name>
</gene>
<keyword evidence="2" id="KW-0732">Signal</keyword>
<accession>A0A1G2GA15</accession>
<dbReference type="PANTHER" id="PTHR21666:SF270">
    <property type="entry name" value="MUREIN HYDROLASE ACTIVATOR ENVC"/>
    <property type="match status" value="1"/>
</dbReference>
<dbReference type="InterPro" id="IPR011055">
    <property type="entry name" value="Dup_hybrid_motif"/>
</dbReference>
<dbReference type="GO" id="GO:0004222">
    <property type="term" value="F:metalloendopeptidase activity"/>
    <property type="evidence" value="ECO:0007669"/>
    <property type="project" value="TreeGrafter"/>
</dbReference>
<proteinExistence type="predicted"/>
<comment type="caution">
    <text evidence="4">The sequence shown here is derived from an EMBL/GenBank/DDBJ whole genome shotgun (WGS) entry which is preliminary data.</text>
</comment>
<evidence type="ECO:0000256" key="1">
    <source>
        <dbReference type="SAM" id="Coils"/>
    </source>
</evidence>
<evidence type="ECO:0000313" key="5">
    <source>
        <dbReference type="Proteomes" id="UP000176576"/>
    </source>
</evidence>
<feature type="coiled-coil region" evidence="1">
    <location>
        <begin position="33"/>
        <end position="123"/>
    </location>
</feature>
<dbReference type="Proteomes" id="UP000176576">
    <property type="component" value="Unassembled WGS sequence"/>
</dbReference>
<sequence>MNRKPGIMHQISILAMVFILGAHPLFPADASTEQELRARMETQQREIEKLEKEIAEYQKTLSKTTEQSKTLQQEVARVETQIKKVTADMRLTQNQIASTQLHIEELDGDIAASEIKMESYRQTLAETLQAVYQMDTSSLMEVFLRHQQISDFFGSLEDLQRLEESIHGDLAALRELKKVLENERATRTEQKKSLSALDRELQNRRLIEQNTKKAKNALLAETKNEEARYQQLLRSREVKRNEMLNEIQRIEDELRKLINPSAIPVSRAGILAWPIKGSAVLTQSFGNTPDSKILYNGKPHNGIDLGVPVGTPLYAADSGEVWETGNTDTYAGCLSYGKWILIKHPNKLATLYAHLSQIAVTRGTSIARGDLIGYTGETGYATGPHLHFTVYDATTVQFRASKIPGSNCQFLPYGGYLNPLAYL</sequence>
<dbReference type="InterPro" id="IPR016047">
    <property type="entry name" value="M23ase_b-sheet_dom"/>
</dbReference>
<dbReference type="InterPro" id="IPR050570">
    <property type="entry name" value="Cell_wall_metabolism_enzyme"/>
</dbReference>
<feature type="domain" description="M23ase beta-sheet core" evidence="3">
    <location>
        <begin position="299"/>
        <end position="392"/>
    </location>
</feature>
<dbReference type="AlphaFoldDB" id="A0A1G2GA15"/>
<feature type="chain" id="PRO_5009582991" description="M23ase beta-sheet core domain-containing protein" evidence="2">
    <location>
        <begin position="28"/>
        <end position="423"/>
    </location>
</feature>
<protein>
    <recommendedName>
        <fullName evidence="3">M23ase beta-sheet core domain-containing protein</fullName>
    </recommendedName>
</protein>
<keyword evidence="1" id="KW-0175">Coiled coil</keyword>
<dbReference type="STRING" id="1802117.A3J54_00270"/>
<dbReference type="Gene3D" id="2.70.70.10">
    <property type="entry name" value="Glucose Permease (Domain IIA)"/>
    <property type="match status" value="1"/>
</dbReference>